<dbReference type="STRING" id="929556.Solca_0819"/>
<evidence type="ECO:0000313" key="3">
    <source>
        <dbReference type="Proteomes" id="UP000007590"/>
    </source>
</evidence>
<dbReference type="SUPFAM" id="SSF52540">
    <property type="entry name" value="P-loop containing nucleoside triphosphate hydrolases"/>
    <property type="match status" value="2"/>
</dbReference>
<feature type="domain" description="UvrD-like helicase C-terminal" evidence="1">
    <location>
        <begin position="411"/>
        <end position="462"/>
    </location>
</feature>
<dbReference type="EMBL" id="CP003349">
    <property type="protein sequence ID" value="AFD05936.1"/>
    <property type="molecule type" value="Genomic_DNA"/>
</dbReference>
<evidence type="ECO:0000259" key="1">
    <source>
        <dbReference type="Pfam" id="PF13538"/>
    </source>
</evidence>
<dbReference type="CDD" id="cd18809">
    <property type="entry name" value="SF1_C_RecD"/>
    <property type="match status" value="1"/>
</dbReference>
<dbReference type="Pfam" id="PF13604">
    <property type="entry name" value="AAA_30"/>
    <property type="match status" value="1"/>
</dbReference>
<dbReference type="CDD" id="cd17933">
    <property type="entry name" value="DEXSc_RecD-like"/>
    <property type="match status" value="1"/>
</dbReference>
<dbReference type="PANTHER" id="PTHR43788">
    <property type="entry name" value="DNA2/NAM7 HELICASE FAMILY MEMBER"/>
    <property type="match status" value="1"/>
</dbReference>
<accession>H8KPN8</accession>
<dbReference type="OrthoDB" id="9803432at2"/>
<dbReference type="InterPro" id="IPR027785">
    <property type="entry name" value="UvrD-like_helicase_C"/>
</dbReference>
<dbReference type="InterPro" id="IPR027417">
    <property type="entry name" value="P-loop_NTPase"/>
</dbReference>
<evidence type="ECO:0000313" key="2">
    <source>
        <dbReference type="EMBL" id="AFD05936.1"/>
    </source>
</evidence>
<dbReference type="HOGENOM" id="CLU_017039_0_0_10"/>
<gene>
    <name evidence="2" type="ordered locus">Solca_0819</name>
</gene>
<keyword evidence="3" id="KW-1185">Reference proteome</keyword>
<reference evidence="2" key="1">
    <citation type="submission" date="2012-02" db="EMBL/GenBank/DDBJ databases">
        <title>The complete genome of Solitalea canadensis DSM 3403.</title>
        <authorList>
            <consortium name="US DOE Joint Genome Institute (JGI-PGF)"/>
            <person name="Lucas S."/>
            <person name="Copeland A."/>
            <person name="Lapidus A."/>
            <person name="Glavina del Rio T."/>
            <person name="Dalin E."/>
            <person name="Tice H."/>
            <person name="Bruce D."/>
            <person name="Goodwin L."/>
            <person name="Pitluck S."/>
            <person name="Peters L."/>
            <person name="Ovchinnikova G."/>
            <person name="Lu M."/>
            <person name="Kyrpides N."/>
            <person name="Mavromatis K."/>
            <person name="Ivanova N."/>
            <person name="Brettin T."/>
            <person name="Detter J.C."/>
            <person name="Han C."/>
            <person name="Larimer F."/>
            <person name="Land M."/>
            <person name="Hauser L."/>
            <person name="Markowitz V."/>
            <person name="Cheng J.-F."/>
            <person name="Hugenholtz P."/>
            <person name="Woyke T."/>
            <person name="Wu D."/>
            <person name="Spring S."/>
            <person name="Schroeder M."/>
            <person name="Kopitz M."/>
            <person name="Brambilla E."/>
            <person name="Klenk H.-P."/>
            <person name="Eisen J.A."/>
        </authorList>
    </citation>
    <scope>NUCLEOTIDE SEQUENCE</scope>
    <source>
        <strain evidence="2">DSM 3403</strain>
    </source>
</reference>
<dbReference type="Pfam" id="PF13538">
    <property type="entry name" value="UvrD_C_2"/>
    <property type="match status" value="1"/>
</dbReference>
<sequence length="472" mass="54184">MFNTSILENVFPHQPTFQQQELFRQLHDFLRQRSNNAVFIVRGYAGTGKTTVVSALVKLLPSYKLKSVLLAPTGRAAKVISSYAGKEAFTIHKKIYRKRDATSPVSGFSRSINPHTDTVFIVDEASMISNQQADGADFYGQQLLTDLLNYVFNQKNCKLILVGDTAQLPPVGLSHSPALDKEYLTSHFDVDVMEVELTEVLRQQQQSGILENATRIRELIRDEIETFPQIVTKGYQDTFRMNGEKMVDGLNYAYDKYGVEDTLIITRSNKGANQFNQQIRGRILYREEEISTGDYLMVVKNNYFWLPQESNHAFIANGDIARIKRIKGISELYGFRFAELTLEFPDYPDEPELTCKILVDTLTSESPNLNYADSKRLYEAISEDYSHIPNKRERAQKLKEDPYYNALQVKFAYAVTCHKAQGGQWKAVFVDQGYLTEEMVNMDFLRWLYTAVSRTTTELFFVNFGDQFFEEN</sequence>
<protein>
    <recommendedName>
        <fullName evidence="1">UvrD-like helicase C-terminal domain-containing protein</fullName>
    </recommendedName>
</protein>
<organism evidence="2 3">
    <name type="scientific">Solitalea canadensis (strain ATCC 29591 / DSM 3403 / JCM 21819 / LMG 8368 / NBRC 15130 / NCIMB 12057 / USAM 9D)</name>
    <name type="common">Flexibacter canadensis</name>
    <dbReference type="NCBI Taxonomy" id="929556"/>
    <lineage>
        <taxon>Bacteria</taxon>
        <taxon>Pseudomonadati</taxon>
        <taxon>Bacteroidota</taxon>
        <taxon>Sphingobacteriia</taxon>
        <taxon>Sphingobacteriales</taxon>
        <taxon>Sphingobacteriaceae</taxon>
        <taxon>Solitalea</taxon>
    </lineage>
</organism>
<dbReference type="InterPro" id="IPR050534">
    <property type="entry name" value="Coronavir_polyprotein_1ab"/>
</dbReference>
<dbReference type="RefSeq" id="WP_014679164.1">
    <property type="nucleotide sequence ID" value="NC_017770.1"/>
</dbReference>
<proteinExistence type="predicted"/>
<name>H8KPN8_SOLCM</name>
<dbReference type="Proteomes" id="UP000007590">
    <property type="component" value="Chromosome"/>
</dbReference>
<dbReference type="Gene3D" id="3.40.50.300">
    <property type="entry name" value="P-loop containing nucleotide triphosphate hydrolases"/>
    <property type="match status" value="2"/>
</dbReference>
<dbReference type="eggNOG" id="COG0507">
    <property type="taxonomic scope" value="Bacteria"/>
</dbReference>
<dbReference type="KEGG" id="scn:Solca_0819"/>
<dbReference type="AlphaFoldDB" id="H8KPN8"/>